<name>A0ABQ9NZW8_9PEZI</name>
<evidence type="ECO:0000313" key="2">
    <source>
        <dbReference type="Proteomes" id="UP001172684"/>
    </source>
</evidence>
<comment type="caution">
    <text evidence="1">The sequence shown here is derived from an EMBL/GenBank/DDBJ whole genome shotgun (WGS) entry which is preliminary data.</text>
</comment>
<accession>A0ABQ9NZW8</accession>
<keyword evidence="2" id="KW-1185">Reference proteome</keyword>
<proteinExistence type="predicted"/>
<dbReference type="Proteomes" id="UP001172684">
    <property type="component" value="Unassembled WGS sequence"/>
</dbReference>
<evidence type="ECO:0000313" key="1">
    <source>
        <dbReference type="EMBL" id="KAJ9667293.1"/>
    </source>
</evidence>
<dbReference type="EMBL" id="JAPDRL010000013">
    <property type="protein sequence ID" value="KAJ9667293.1"/>
    <property type="molecule type" value="Genomic_DNA"/>
</dbReference>
<reference evidence="1" key="1">
    <citation type="submission" date="2022-10" db="EMBL/GenBank/DDBJ databases">
        <title>Culturing micro-colonial fungi from biological soil crusts in the Mojave desert and describing Neophaeococcomyces mojavensis, and introducing the new genera and species Taxawa tesnikishii.</title>
        <authorList>
            <person name="Kurbessoian T."/>
            <person name="Stajich J.E."/>
        </authorList>
    </citation>
    <scope>NUCLEOTIDE SEQUENCE</scope>
    <source>
        <strain evidence="1">TK_1</strain>
    </source>
</reference>
<protein>
    <submittedName>
        <fullName evidence="1">Uncharacterized protein</fullName>
    </submittedName>
</protein>
<gene>
    <name evidence="1" type="ORF">H2201_002494</name>
</gene>
<sequence>MHAHFALKPLSVSQDRKSLKVQLFWQADYDENEPVPADLKPRSSKGANEFVTRYGAPSWIYEPGSTLTKRVESGYEFDITTADPVEMPLPNFNLIQLAFLMARVVALRGDVDDSLLVD</sequence>
<organism evidence="1 2">
    <name type="scientific">Coniosporium apollinis</name>
    <dbReference type="NCBI Taxonomy" id="61459"/>
    <lineage>
        <taxon>Eukaryota</taxon>
        <taxon>Fungi</taxon>
        <taxon>Dikarya</taxon>
        <taxon>Ascomycota</taxon>
        <taxon>Pezizomycotina</taxon>
        <taxon>Dothideomycetes</taxon>
        <taxon>Dothideomycetes incertae sedis</taxon>
        <taxon>Coniosporium</taxon>
    </lineage>
</organism>